<dbReference type="SMART" id="SM00828">
    <property type="entry name" value="PKS_MT"/>
    <property type="match status" value="1"/>
</dbReference>
<evidence type="ECO:0000313" key="6">
    <source>
        <dbReference type="Proteomes" id="UP000198802"/>
    </source>
</evidence>
<evidence type="ECO:0000259" key="4">
    <source>
        <dbReference type="SMART" id="SM00828"/>
    </source>
</evidence>
<dbReference type="InterPro" id="IPR041698">
    <property type="entry name" value="Methyltransf_25"/>
</dbReference>
<dbReference type="SUPFAM" id="SSF53335">
    <property type="entry name" value="S-adenosyl-L-methionine-dependent methyltransferases"/>
    <property type="match status" value="1"/>
</dbReference>
<feature type="domain" description="Polyketide synthase-like methyltransferase" evidence="4">
    <location>
        <begin position="588"/>
        <end position="839"/>
    </location>
</feature>
<dbReference type="Proteomes" id="UP000198802">
    <property type="component" value="Unassembled WGS sequence"/>
</dbReference>
<sequence>MSTEILGHSRARAAITAAMGPTSGTKIIILFGGIGSGKTAILDWLRGQVHETDIFDCRQNPAAISTALRSHLGDGDLSAPRAAGSPRAQSRRETRTSYRVAIYDDIDHDLSPELIPGFAAALVGSLDLTTVVFTEKTPPRLDVYPVPVQFISLERREASRAEFIAYVQRNLEQHGHDLDVLTPELLSALHLLQTQCNDFRAVAAVVSHLSTRAGTRQLDESDLFRLLREEVKPDAFRSFPGMRVSAGGRLVFRAKDKTEELCEIILGYYDDPNELAVVAAEDLRGFDAASFASQARPSYRDAVMSMCLVRSPIDLISSLLGPREVIREIRHRQLDQAREFDSPQARARLLARGLGFTVSDAPGGHSIYQGAVTSARSVAGMDSAPAETLRGAGLSLAQNVERMLFDLAHFWASVLVGSMTDLIREYNASNLRRPLQAQRLTGGQLAALLRYLNRGGNDVVYTLGLLLTRRSRPFSSSFLAAVDTFVATRNDFVHEHRNEGRVALQQRFNQLLNDADLVVGRAGESYPVVVKLTEIMFDEFGRQIYSATDTEGRILRFTLTRDEEEKISISSHYFMLPTEPTAIDPVLVPRFVMDAGVLFQEAEGYRQYSDTQRSQSTKLLDRIDLSTRERALDVGCGSGRVTLDLADQYPNLQVHGIDISAEMIAVARRAARGHGNVTFYEADVLKYRTEQAYDAVFSNSTMHWVLPKEAGYGALFRLLAPGGLLAVHQGGDQTYAGLHECAYEVIESLNLASFFKGWRYPAHYPTRVQIEELLGKTGFADVEVFSDETDRQEHPTLVRDFSYAGLLPFLRQIPEERRELLRNEFLRHAERSQPSLYQHRLYITARRP</sequence>
<dbReference type="AlphaFoldDB" id="A0A0S4QX59"/>
<dbReference type="RefSeq" id="WP_091284155.1">
    <property type="nucleotide sequence ID" value="NZ_FAOZ01000032.1"/>
</dbReference>
<proteinExistence type="predicted"/>
<dbReference type="Pfam" id="PF13649">
    <property type="entry name" value="Methyltransf_25"/>
    <property type="match status" value="1"/>
</dbReference>
<organism evidence="5 6">
    <name type="scientific">Parafrankia irregularis</name>
    <dbReference type="NCBI Taxonomy" id="795642"/>
    <lineage>
        <taxon>Bacteria</taxon>
        <taxon>Bacillati</taxon>
        <taxon>Actinomycetota</taxon>
        <taxon>Actinomycetes</taxon>
        <taxon>Frankiales</taxon>
        <taxon>Frankiaceae</taxon>
        <taxon>Parafrankia</taxon>
    </lineage>
</organism>
<evidence type="ECO:0000256" key="3">
    <source>
        <dbReference type="SAM" id="MobiDB-lite"/>
    </source>
</evidence>
<gene>
    <name evidence="5" type="ORF">Ga0074812_1326</name>
</gene>
<keyword evidence="1 5" id="KW-0489">Methyltransferase</keyword>
<dbReference type="SUPFAM" id="SSF52540">
    <property type="entry name" value="P-loop containing nucleoside triphosphate hydrolases"/>
    <property type="match status" value="1"/>
</dbReference>
<evidence type="ECO:0000256" key="1">
    <source>
        <dbReference type="ARBA" id="ARBA00022603"/>
    </source>
</evidence>
<dbReference type="EMBL" id="FAOZ01000032">
    <property type="protein sequence ID" value="CUU59801.1"/>
    <property type="molecule type" value="Genomic_DNA"/>
</dbReference>
<dbReference type="Gene3D" id="3.40.50.150">
    <property type="entry name" value="Vaccinia Virus protein VP39"/>
    <property type="match status" value="1"/>
</dbReference>
<dbReference type="PANTHER" id="PTHR43861:SF1">
    <property type="entry name" value="TRANS-ACONITATE 2-METHYLTRANSFERASE"/>
    <property type="match status" value="1"/>
</dbReference>
<accession>A0A0S4QX59</accession>
<dbReference type="InterPro" id="IPR027417">
    <property type="entry name" value="P-loop_NTPase"/>
</dbReference>
<dbReference type="InterPro" id="IPR029063">
    <property type="entry name" value="SAM-dependent_MTases_sf"/>
</dbReference>
<keyword evidence="6" id="KW-1185">Reference proteome</keyword>
<dbReference type="GO" id="GO:0032259">
    <property type="term" value="P:methylation"/>
    <property type="evidence" value="ECO:0007669"/>
    <property type="project" value="UniProtKB-KW"/>
</dbReference>
<reference evidence="6" key="1">
    <citation type="submission" date="2015-11" db="EMBL/GenBank/DDBJ databases">
        <authorList>
            <person name="Varghese N."/>
        </authorList>
    </citation>
    <scope>NUCLEOTIDE SEQUENCE [LARGE SCALE GENOMIC DNA]</scope>
    <source>
        <strain evidence="6">DSM 45899</strain>
    </source>
</reference>
<evidence type="ECO:0000313" key="5">
    <source>
        <dbReference type="EMBL" id="CUU59801.1"/>
    </source>
</evidence>
<protein>
    <submittedName>
        <fullName evidence="5">Trans-aconitate methyltransferase</fullName>
    </submittedName>
</protein>
<dbReference type="GO" id="GO:0008168">
    <property type="term" value="F:methyltransferase activity"/>
    <property type="evidence" value="ECO:0007669"/>
    <property type="project" value="UniProtKB-KW"/>
</dbReference>
<dbReference type="PANTHER" id="PTHR43861">
    <property type="entry name" value="TRANS-ACONITATE 2-METHYLTRANSFERASE-RELATED"/>
    <property type="match status" value="1"/>
</dbReference>
<name>A0A0S4QX59_9ACTN</name>
<keyword evidence="2 5" id="KW-0808">Transferase</keyword>
<evidence type="ECO:0000256" key="2">
    <source>
        <dbReference type="ARBA" id="ARBA00022679"/>
    </source>
</evidence>
<dbReference type="CDD" id="cd02440">
    <property type="entry name" value="AdoMet_MTases"/>
    <property type="match status" value="1"/>
</dbReference>
<feature type="region of interest" description="Disordered" evidence="3">
    <location>
        <begin position="75"/>
        <end position="94"/>
    </location>
</feature>
<dbReference type="InterPro" id="IPR020803">
    <property type="entry name" value="MeTfrase_dom"/>
</dbReference>